<proteinExistence type="predicted"/>
<keyword evidence="1" id="KW-0812">Transmembrane</keyword>
<evidence type="ECO:0000313" key="4">
    <source>
        <dbReference type="Proteomes" id="UP000609531"/>
    </source>
</evidence>
<dbReference type="EMBL" id="JAEKJA010000010">
    <property type="protein sequence ID" value="MBJ3776770.1"/>
    <property type="molecule type" value="Genomic_DNA"/>
</dbReference>
<feature type="transmembrane region" description="Helical" evidence="1">
    <location>
        <begin position="36"/>
        <end position="55"/>
    </location>
</feature>
<feature type="transmembrane region" description="Helical" evidence="1">
    <location>
        <begin position="114"/>
        <end position="137"/>
    </location>
</feature>
<keyword evidence="4" id="KW-1185">Reference proteome</keyword>
<feature type="domain" description="DUF1468" evidence="2">
    <location>
        <begin position="5"/>
        <end position="136"/>
    </location>
</feature>
<dbReference type="AlphaFoldDB" id="A0A934MHB4"/>
<evidence type="ECO:0000259" key="2">
    <source>
        <dbReference type="Pfam" id="PF07331"/>
    </source>
</evidence>
<keyword evidence="1" id="KW-0472">Membrane</keyword>
<accession>A0A934MHB4</accession>
<evidence type="ECO:0000256" key="1">
    <source>
        <dbReference type="SAM" id="Phobius"/>
    </source>
</evidence>
<dbReference type="RefSeq" id="WP_198882659.1">
    <property type="nucleotide sequence ID" value="NZ_JAEKJA010000010.1"/>
</dbReference>
<dbReference type="Proteomes" id="UP000609531">
    <property type="component" value="Unassembled WGS sequence"/>
</dbReference>
<protein>
    <submittedName>
        <fullName evidence="3">Tripartite tricarboxylate transporter TctB family protein</fullName>
    </submittedName>
</protein>
<comment type="caution">
    <text evidence="3">The sequence shown here is derived from an EMBL/GenBank/DDBJ whole genome shotgun (WGS) entry which is preliminary data.</text>
</comment>
<gene>
    <name evidence="3" type="ORF">JCR33_13775</name>
</gene>
<dbReference type="InterPro" id="IPR009936">
    <property type="entry name" value="DUF1468"/>
</dbReference>
<dbReference type="Pfam" id="PF07331">
    <property type="entry name" value="TctB"/>
    <property type="match status" value="1"/>
</dbReference>
<reference evidence="3" key="1">
    <citation type="submission" date="2020-12" db="EMBL/GenBank/DDBJ databases">
        <title>Bacterial taxonomy.</title>
        <authorList>
            <person name="Pan X."/>
        </authorList>
    </citation>
    <scope>NUCLEOTIDE SEQUENCE</scope>
    <source>
        <strain evidence="3">B2012</strain>
    </source>
</reference>
<sequence>MSDRILGLVGLVVAALYVWQATLIEESFITDVVGPKTFPIILAILMAATSLYFILRPDKGPEWPTGARLFELLMAIAVLVLYALYLPQVGFVIATAIAAGYLTWRLGSRPLASLLIGIATALGIWVVFKLILGLSLAEGPFGF</sequence>
<evidence type="ECO:0000313" key="3">
    <source>
        <dbReference type="EMBL" id="MBJ3776770.1"/>
    </source>
</evidence>
<organism evidence="3 4">
    <name type="scientific">Acuticoccus mangrovi</name>
    <dbReference type="NCBI Taxonomy" id="2796142"/>
    <lineage>
        <taxon>Bacteria</taxon>
        <taxon>Pseudomonadati</taxon>
        <taxon>Pseudomonadota</taxon>
        <taxon>Alphaproteobacteria</taxon>
        <taxon>Hyphomicrobiales</taxon>
        <taxon>Amorphaceae</taxon>
        <taxon>Acuticoccus</taxon>
    </lineage>
</organism>
<keyword evidence="1" id="KW-1133">Transmembrane helix</keyword>
<name>A0A934MHB4_9HYPH</name>